<dbReference type="OrthoDB" id="61116at2759"/>
<name>A0A8H7ZPA9_9FUNG</name>
<evidence type="ECO:0000256" key="1">
    <source>
        <dbReference type="PROSITE-ProRule" id="PRU00489"/>
    </source>
</evidence>
<sequence length="96" mass="11052">MADDYSVFRVPFRKLAARDRPALAAIWVTNRPRLLRLVRDKLLPAWGLSHVGTWYWVKVTRAGEPVIFLDDRRRRTWEPIVVGRSHSGGSEGEPLS</sequence>
<dbReference type="InterPro" id="IPR007757">
    <property type="entry name" value="MT-A70-like"/>
</dbReference>
<dbReference type="PANTHER" id="PTHR12829">
    <property type="entry name" value="N6-ADENOSINE-METHYLTRANSFERASE"/>
    <property type="match status" value="1"/>
</dbReference>
<comment type="caution">
    <text evidence="2">The sequence shown here is derived from an EMBL/GenBank/DDBJ whole genome shotgun (WGS) entry which is preliminary data.</text>
</comment>
<protein>
    <submittedName>
        <fullName evidence="2">Uncharacterized protein</fullName>
    </submittedName>
</protein>
<accession>A0A8H7ZPA9</accession>
<dbReference type="Proteomes" id="UP000673691">
    <property type="component" value="Unassembled WGS sequence"/>
</dbReference>
<dbReference type="EMBL" id="JAEFCI010011071">
    <property type="protein sequence ID" value="KAG5456841.1"/>
    <property type="molecule type" value="Genomic_DNA"/>
</dbReference>
<dbReference type="Pfam" id="PF05063">
    <property type="entry name" value="MT-A70"/>
    <property type="match status" value="1"/>
</dbReference>
<evidence type="ECO:0000313" key="2">
    <source>
        <dbReference type="EMBL" id="KAG5456841.1"/>
    </source>
</evidence>
<dbReference type="GO" id="GO:0005634">
    <property type="term" value="C:nucleus"/>
    <property type="evidence" value="ECO:0007669"/>
    <property type="project" value="TreeGrafter"/>
</dbReference>
<organism evidence="2 3">
    <name type="scientific">Olpidium bornovanus</name>
    <dbReference type="NCBI Taxonomy" id="278681"/>
    <lineage>
        <taxon>Eukaryota</taxon>
        <taxon>Fungi</taxon>
        <taxon>Fungi incertae sedis</taxon>
        <taxon>Olpidiomycota</taxon>
        <taxon>Olpidiomycotina</taxon>
        <taxon>Olpidiomycetes</taxon>
        <taxon>Olpidiales</taxon>
        <taxon>Olpidiaceae</taxon>
        <taxon>Olpidium</taxon>
    </lineage>
</organism>
<keyword evidence="3" id="KW-1185">Reference proteome</keyword>
<dbReference type="PROSITE" id="PS51143">
    <property type="entry name" value="MT_A70"/>
    <property type="match status" value="1"/>
</dbReference>
<dbReference type="GO" id="GO:0008168">
    <property type="term" value="F:methyltransferase activity"/>
    <property type="evidence" value="ECO:0007669"/>
    <property type="project" value="TreeGrafter"/>
</dbReference>
<comment type="similarity">
    <text evidence="1">Belongs to the MT-A70-like family.</text>
</comment>
<dbReference type="PANTHER" id="PTHR12829:SF4">
    <property type="entry name" value="N(6)-ADENINE-SPECIFIC METHYLTRANSFERASE METTL4"/>
    <property type="match status" value="1"/>
</dbReference>
<gene>
    <name evidence="2" type="ORF">BJ554DRAFT_3303</name>
</gene>
<evidence type="ECO:0000313" key="3">
    <source>
        <dbReference type="Proteomes" id="UP000673691"/>
    </source>
</evidence>
<feature type="non-terminal residue" evidence="2">
    <location>
        <position position="96"/>
    </location>
</feature>
<reference evidence="2 3" key="1">
    <citation type="journal article" name="Sci. Rep.">
        <title>Genome-scale phylogenetic analyses confirm Olpidium as the closest living zoosporic fungus to the non-flagellated, terrestrial fungi.</title>
        <authorList>
            <person name="Chang Y."/>
            <person name="Rochon D."/>
            <person name="Sekimoto S."/>
            <person name="Wang Y."/>
            <person name="Chovatia M."/>
            <person name="Sandor L."/>
            <person name="Salamov A."/>
            <person name="Grigoriev I.V."/>
            <person name="Stajich J.E."/>
            <person name="Spatafora J.W."/>
        </authorList>
    </citation>
    <scope>NUCLEOTIDE SEQUENCE [LARGE SCALE GENOMIC DNA]</scope>
    <source>
        <strain evidence="2">S191</strain>
    </source>
</reference>
<proteinExistence type="inferred from homology"/>
<dbReference type="AlphaFoldDB" id="A0A8H7ZPA9"/>